<proteinExistence type="predicted"/>
<name>A0A6G1IK78_9PLEO</name>
<organism evidence="1 2">
    <name type="scientific">Lentithecium fluviatile CBS 122367</name>
    <dbReference type="NCBI Taxonomy" id="1168545"/>
    <lineage>
        <taxon>Eukaryota</taxon>
        <taxon>Fungi</taxon>
        <taxon>Dikarya</taxon>
        <taxon>Ascomycota</taxon>
        <taxon>Pezizomycotina</taxon>
        <taxon>Dothideomycetes</taxon>
        <taxon>Pleosporomycetidae</taxon>
        <taxon>Pleosporales</taxon>
        <taxon>Massarineae</taxon>
        <taxon>Lentitheciaceae</taxon>
        <taxon>Lentithecium</taxon>
    </lineage>
</organism>
<evidence type="ECO:0000313" key="1">
    <source>
        <dbReference type="EMBL" id="KAF2678390.1"/>
    </source>
</evidence>
<protein>
    <submittedName>
        <fullName evidence="1">Uncharacterized protein</fullName>
    </submittedName>
</protein>
<evidence type="ECO:0000313" key="2">
    <source>
        <dbReference type="Proteomes" id="UP000799291"/>
    </source>
</evidence>
<accession>A0A6G1IK78</accession>
<gene>
    <name evidence="1" type="ORF">K458DRAFT_394935</name>
</gene>
<dbReference type="EMBL" id="MU005612">
    <property type="protein sequence ID" value="KAF2678390.1"/>
    <property type="molecule type" value="Genomic_DNA"/>
</dbReference>
<dbReference type="AlphaFoldDB" id="A0A6G1IK78"/>
<reference evidence="1" key="1">
    <citation type="journal article" date="2020" name="Stud. Mycol.">
        <title>101 Dothideomycetes genomes: a test case for predicting lifestyles and emergence of pathogens.</title>
        <authorList>
            <person name="Haridas S."/>
            <person name="Albert R."/>
            <person name="Binder M."/>
            <person name="Bloem J."/>
            <person name="Labutti K."/>
            <person name="Salamov A."/>
            <person name="Andreopoulos B."/>
            <person name="Baker S."/>
            <person name="Barry K."/>
            <person name="Bills G."/>
            <person name="Bluhm B."/>
            <person name="Cannon C."/>
            <person name="Castanera R."/>
            <person name="Culley D."/>
            <person name="Daum C."/>
            <person name="Ezra D."/>
            <person name="Gonzalez J."/>
            <person name="Henrissat B."/>
            <person name="Kuo A."/>
            <person name="Liang C."/>
            <person name="Lipzen A."/>
            <person name="Lutzoni F."/>
            <person name="Magnuson J."/>
            <person name="Mondo S."/>
            <person name="Nolan M."/>
            <person name="Ohm R."/>
            <person name="Pangilinan J."/>
            <person name="Park H.-J."/>
            <person name="Ramirez L."/>
            <person name="Alfaro M."/>
            <person name="Sun H."/>
            <person name="Tritt A."/>
            <person name="Yoshinaga Y."/>
            <person name="Zwiers L.-H."/>
            <person name="Turgeon B."/>
            <person name="Goodwin S."/>
            <person name="Spatafora J."/>
            <person name="Crous P."/>
            <person name="Grigoriev I."/>
        </authorList>
    </citation>
    <scope>NUCLEOTIDE SEQUENCE</scope>
    <source>
        <strain evidence="1">CBS 122367</strain>
    </source>
</reference>
<dbReference type="Proteomes" id="UP000799291">
    <property type="component" value="Unassembled WGS sequence"/>
</dbReference>
<sequence>MLQRHVDHAKPSSSPEIEFSEPLQVAIARLQSVTLALTISHGCVEREVKLGLHSRNTVAAESVARVAGELIWALAMSSPRWLAASPLLLPPSLGVQDPRPKPAHLAHHRSERAPPEQVQQCCPGVAVVCCRLGSAAPAEQLVGGVEQANNVN</sequence>
<keyword evidence="2" id="KW-1185">Reference proteome</keyword>